<evidence type="ECO:0000313" key="3">
    <source>
        <dbReference type="Proteomes" id="UP000030686"/>
    </source>
</evidence>
<dbReference type="EMBL" id="HG792015">
    <property type="protein sequence ID" value="CDM29698.1"/>
    <property type="molecule type" value="Genomic_DNA"/>
</dbReference>
<evidence type="ECO:0000313" key="2">
    <source>
        <dbReference type="EMBL" id="CDM29698.1"/>
    </source>
</evidence>
<protein>
    <submittedName>
        <fullName evidence="2">Genomic scaffold, ProqFM164S01</fullName>
    </submittedName>
</protein>
<feature type="region of interest" description="Disordered" evidence="1">
    <location>
        <begin position="1"/>
        <end position="23"/>
    </location>
</feature>
<accession>W6PZL5</accession>
<organism evidence="2 3">
    <name type="scientific">Penicillium roqueforti (strain FM164)</name>
    <dbReference type="NCBI Taxonomy" id="1365484"/>
    <lineage>
        <taxon>Eukaryota</taxon>
        <taxon>Fungi</taxon>
        <taxon>Dikarya</taxon>
        <taxon>Ascomycota</taxon>
        <taxon>Pezizomycotina</taxon>
        <taxon>Eurotiomycetes</taxon>
        <taxon>Eurotiomycetidae</taxon>
        <taxon>Eurotiales</taxon>
        <taxon>Aspergillaceae</taxon>
        <taxon>Penicillium</taxon>
    </lineage>
</organism>
<name>W6PZL5_PENRF</name>
<keyword evidence="3" id="KW-1185">Reference proteome</keyword>
<sequence length="253" mass="28420">MVRNKPDHQPPPSQTSPAASQSPFASITNTIHSLRFVGSIQERDNFETDVVATYSTQQWSSVAYTRKGITDPVPEIVLTGNEDGVRGRFFQSVGHAVGAVLQAQGIEMTFADFQCAGIMYRHTPDVISLDNQTTVRMVGELKVSWVPTHDFRPYLSDATGNRLRYLLAQPLMHMHDLSCNYGFMTNYWQTIFLRQQLVDGVWMAEYSQIKEAKTEFNPGTIISVKQCFFHMACRASESGPDEPINNTLMMTGL</sequence>
<gene>
    <name evidence="2" type="ORF">PROQFM164_S01g003510</name>
</gene>
<dbReference type="OMA" id="PDEPINN"/>
<dbReference type="Proteomes" id="UP000030686">
    <property type="component" value="Unassembled WGS sequence"/>
</dbReference>
<evidence type="ECO:0000256" key="1">
    <source>
        <dbReference type="SAM" id="MobiDB-lite"/>
    </source>
</evidence>
<reference evidence="2" key="1">
    <citation type="journal article" date="2014" name="Nat. Commun.">
        <title>Multiple recent horizontal transfers of a large genomic region in cheese making fungi.</title>
        <authorList>
            <person name="Cheeseman K."/>
            <person name="Ropars J."/>
            <person name="Renault P."/>
            <person name="Dupont J."/>
            <person name="Gouzy J."/>
            <person name="Branca A."/>
            <person name="Abraham A.L."/>
            <person name="Ceppi M."/>
            <person name="Conseiller E."/>
            <person name="Debuchy R."/>
            <person name="Malagnac F."/>
            <person name="Goarin A."/>
            <person name="Silar P."/>
            <person name="Lacoste S."/>
            <person name="Sallet E."/>
            <person name="Bensimon A."/>
            <person name="Giraud T."/>
            <person name="Brygoo Y."/>
        </authorList>
    </citation>
    <scope>NUCLEOTIDE SEQUENCE [LARGE SCALE GENOMIC DNA]</scope>
    <source>
        <strain evidence="2">FM164</strain>
    </source>
</reference>
<proteinExistence type="predicted"/>
<dbReference type="OrthoDB" id="3796275at2759"/>
<dbReference type="AlphaFoldDB" id="W6PZL5"/>